<organism evidence="1 2">
    <name type="scientific">Anisakis simplex</name>
    <name type="common">Herring worm</name>
    <dbReference type="NCBI Taxonomy" id="6269"/>
    <lineage>
        <taxon>Eukaryota</taxon>
        <taxon>Metazoa</taxon>
        <taxon>Ecdysozoa</taxon>
        <taxon>Nematoda</taxon>
        <taxon>Chromadorea</taxon>
        <taxon>Rhabditida</taxon>
        <taxon>Spirurina</taxon>
        <taxon>Ascaridomorpha</taxon>
        <taxon>Ascaridoidea</taxon>
        <taxon>Anisakidae</taxon>
        <taxon>Anisakis</taxon>
        <taxon>Anisakis simplex complex</taxon>
    </lineage>
</organism>
<dbReference type="Proteomes" id="UP000267096">
    <property type="component" value="Unassembled WGS sequence"/>
</dbReference>
<gene>
    <name evidence="1" type="ORF">ASIM_LOCUS8694</name>
</gene>
<accession>A0A3P6QU75</accession>
<name>A0A3P6QU75_ANISI</name>
<dbReference type="EMBL" id="UYRR01024334">
    <property type="protein sequence ID" value="VDK33708.1"/>
    <property type="molecule type" value="Genomic_DNA"/>
</dbReference>
<evidence type="ECO:0000313" key="1">
    <source>
        <dbReference type="EMBL" id="VDK33708.1"/>
    </source>
</evidence>
<keyword evidence="2" id="KW-1185">Reference proteome</keyword>
<sequence>MAGWLFGRWLIDLRIRLFASGYCSLVGFF</sequence>
<protein>
    <submittedName>
        <fullName evidence="1">Uncharacterized protein</fullName>
    </submittedName>
</protein>
<dbReference type="AlphaFoldDB" id="A0A3P6QU75"/>
<reference evidence="1 2" key="1">
    <citation type="submission" date="2018-11" db="EMBL/GenBank/DDBJ databases">
        <authorList>
            <consortium name="Pathogen Informatics"/>
        </authorList>
    </citation>
    <scope>NUCLEOTIDE SEQUENCE [LARGE SCALE GENOMIC DNA]</scope>
</reference>
<evidence type="ECO:0000313" key="2">
    <source>
        <dbReference type="Proteomes" id="UP000267096"/>
    </source>
</evidence>
<proteinExistence type="predicted"/>